<evidence type="ECO:0000313" key="2">
    <source>
        <dbReference type="EMBL" id="CAF4908112.1"/>
    </source>
</evidence>
<reference evidence="1" key="1">
    <citation type="submission" date="2021-02" db="EMBL/GenBank/DDBJ databases">
        <authorList>
            <person name="Nowell W R."/>
        </authorList>
    </citation>
    <scope>NUCLEOTIDE SEQUENCE</scope>
</reference>
<comment type="caution">
    <text evidence="1">The sequence shown here is derived from an EMBL/GenBank/DDBJ whole genome shotgun (WGS) entry which is preliminary data.</text>
</comment>
<dbReference type="EMBL" id="CAJOBI010093411">
    <property type="protein sequence ID" value="CAF4553191.1"/>
    <property type="molecule type" value="Genomic_DNA"/>
</dbReference>
<dbReference type="EMBL" id="CAJOBI010176052">
    <property type="protein sequence ID" value="CAF4908112.1"/>
    <property type="molecule type" value="Genomic_DNA"/>
</dbReference>
<gene>
    <name evidence="1" type="ORF">SMN809_LOCUS37118</name>
    <name evidence="2" type="ORF">SMN809_LOCUS52092</name>
</gene>
<dbReference type="InterPro" id="IPR036179">
    <property type="entry name" value="Ig-like_dom_sf"/>
</dbReference>
<protein>
    <submittedName>
        <fullName evidence="1">Uncharacterized protein</fullName>
    </submittedName>
</protein>
<sequence>EEYPEEEMYSKDRPQPPKFKVHIKSQLNLNEDDHSMFEAKLIPVRDPMMRVQWFKNGKILHHGKNKHFNIIFNA</sequence>
<dbReference type="Proteomes" id="UP000676336">
    <property type="component" value="Unassembled WGS sequence"/>
</dbReference>
<dbReference type="Gene3D" id="2.60.40.10">
    <property type="entry name" value="Immunoglobulins"/>
    <property type="match status" value="1"/>
</dbReference>
<evidence type="ECO:0000313" key="3">
    <source>
        <dbReference type="Proteomes" id="UP000676336"/>
    </source>
</evidence>
<dbReference type="SUPFAM" id="SSF48726">
    <property type="entry name" value="Immunoglobulin"/>
    <property type="match status" value="1"/>
</dbReference>
<name>A0A8S2YLM9_9BILA</name>
<dbReference type="InterPro" id="IPR013783">
    <property type="entry name" value="Ig-like_fold"/>
</dbReference>
<organism evidence="1 3">
    <name type="scientific">Rotaria magnacalcarata</name>
    <dbReference type="NCBI Taxonomy" id="392030"/>
    <lineage>
        <taxon>Eukaryota</taxon>
        <taxon>Metazoa</taxon>
        <taxon>Spiralia</taxon>
        <taxon>Gnathifera</taxon>
        <taxon>Rotifera</taxon>
        <taxon>Eurotatoria</taxon>
        <taxon>Bdelloidea</taxon>
        <taxon>Philodinida</taxon>
        <taxon>Philodinidae</taxon>
        <taxon>Rotaria</taxon>
    </lineage>
</organism>
<proteinExistence type="predicted"/>
<feature type="non-terminal residue" evidence="1">
    <location>
        <position position="1"/>
    </location>
</feature>
<evidence type="ECO:0000313" key="1">
    <source>
        <dbReference type="EMBL" id="CAF4553191.1"/>
    </source>
</evidence>
<accession>A0A8S2YLM9</accession>
<dbReference type="AlphaFoldDB" id="A0A8S2YLM9"/>